<keyword evidence="1" id="KW-0808">Transferase</keyword>
<dbReference type="GO" id="GO:0016740">
    <property type="term" value="F:transferase activity"/>
    <property type="evidence" value="ECO:0007669"/>
    <property type="project" value="UniProtKB-KW"/>
</dbReference>
<proteinExistence type="predicted"/>
<accession>B0XEP6</accession>
<dbReference type="InterPro" id="IPR036511">
    <property type="entry name" value="TGT-like_sf"/>
</dbReference>
<reference evidence="2" key="2">
    <citation type="submission" date="2021-02" db="UniProtKB">
        <authorList>
            <consortium name="EnsemblMetazoa"/>
        </authorList>
    </citation>
    <scope>IDENTIFICATION</scope>
    <source>
        <strain evidence="2">JHB</strain>
    </source>
</reference>
<protein>
    <submittedName>
        <fullName evidence="1 2">Queuine tRNA-ribosyltransferase</fullName>
    </submittedName>
</protein>
<dbReference type="GO" id="GO:0006400">
    <property type="term" value="P:tRNA modification"/>
    <property type="evidence" value="ECO:0007669"/>
    <property type="project" value="InterPro"/>
</dbReference>
<dbReference type="KEGG" id="cqu:CpipJ_CPIJ017937"/>
<dbReference type="Gene3D" id="3.20.20.105">
    <property type="entry name" value="Queuine tRNA-ribosyltransferase-like"/>
    <property type="match status" value="1"/>
</dbReference>
<dbReference type="VEuPathDB" id="VectorBase:CPIJ017937"/>
<dbReference type="Proteomes" id="UP000002320">
    <property type="component" value="Unassembled WGS sequence"/>
</dbReference>
<dbReference type="HOGENOM" id="CLU_2173453_0_0_1"/>
<evidence type="ECO:0000313" key="2">
    <source>
        <dbReference type="EnsemblMetazoa" id="CPIJ017937-PA"/>
    </source>
</evidence>
<dbReference type="InParanoid" id="B0XEP6"/>
<dbReference type="VEuPathDB" id="VectorBase:CQUJHB017870"/>
<dbReference type="EMBL" id="DS232850">
    <property type="protein sequence ID" value="EDS26107.1"/>
    <property type="molecule type" value="Genomic_DNA"/>
</dbReference>
<reference evidence="1" key="1">
    <citation type="submission" date="2007-03" db="EMBL/GenBank/DDBJ databases">
        <title>Annotation of Culex pipiens quinquefasciatus.</title>
        <authorList>
            <consortium name="The Broad Institute Genome Sequencing Platform"/>
            <person name="Atkinson P.W."/>
            <person name="Hemingway J."/>
            <person name="Christensen B.M."/>
            <person name="Higgs S."/>
            <person name="Kodira C."/>
            <person name="Hannick L."/>
            <person name="Megy K."/>
            <person name="O'Leary S."/>
            <person name="Pearson M."/>
            <person name="Haas B.J."/>
            <person name="Mauceli E."/>
            <person name="Wortman J.R."/>
            <person name="Lee N.H."/>
            <person name="Guigo R."/>
            <person name="Stanke M."/>
            <person name="Alvarado L."/>
            <person name="Amedeo P."/>
            <person name="Antoine C.H."/>
            <person name="Arensburger P."/>
            <person name="Bidwell S.L."/>
            <person name="Crawford M."/>
            <person name="Camaro F."/>
            <person name="Devon K."/>
            <person name="Engels R."/>
            <person name="Hammond M."/>
            <person name="Howarth C."/>
            <person name="Koehrsen M."/>
            <person name="Lawson D."/>
            <person name="Montgomery P."/>
            <person name="Nene V."/>
            <person name="Nusbaum C."/>
            <person name="Puiu D."/>
            <person name="Romero-Severson J."/>
            <person name="Severson D.W."/>
            <person name="Shumway M."/>
            <person name="Sisk P."/>
            <person name="Stolte C."/>
            <person name="Zeng Q."/>
            <person name="Eisenstadt E."/>
            <person name="Fraser-Liggett C."/>
            <person name="Strausberg R."/>
            <person name="Galagan J."/>
            <person name="Birren B."/>
            <person name="Collins F.H."/>
        </authorList>
    </citation>
    <scope>NUCLEOTIDE SEQUENCE [LARGE SCALE GENOMIC DNA]</scope>
    <source>
        <strain evidence="1">JHB</strain>
    </source>
</reference>
<dbReference type="STRING" id="7176.B0XEP6"/>
<dbReference type="EnsemblMetazoa" id="CPIJ017937-RA">
    <property type="protein sequence ID" value="CPIJ017937-PA"/>
    <property type="gene ID" value="CPIJ017937"/>
</dbReference>
<organism>
    <name type="scientific">Culex quinquefasciatus</name>
    <name type="common">Southern house mosquito</name>
    <name type="synonym">Culex pungens</name>
    <dbReference type="NCBI Taxonomy" id="7176"/>
    <lineage>
        <taxon>Eukaryota</taxon>
        <taxon>Metazoa</taxon>
        <taxon>Ecdysozoa</taxon>
        <taxon>Arthropoda</taxon>
        <taxon>Hexapoda</taxon>
        <taxon>Insecta</taxon>
        <taxon>Pterygota</taxon>
        <taxon>Neoptera</taxon>
        <taxon>Endopterygota</taxon>
        <taxon>Diptera</taxon>
        <taxon>Nematocera</taxon>
        <taxon>Culicoidea</taxon>
        <taxon>Culicidae</taxon>
        <taxon>Culicinae</taxon>
        <taxon>Culicini</taxon>
        <taxon>Culex</taxon>
        <taxon>Culex</taxon>
    </lineage>
</organism>
<name>B0XEP6_CULQU</name>
<evidence type="ECO:0000313" key="1">
    <source>
        <dbReference type="EMBL" id="EDS26107.1"/>
    </source>
</evidence>
<dbReference type="SUPFAM" id="SSF51713">
    <property type="entry name" value="tRNA-guanine transglycosylase"/>
    <property type="match status" value="1"/>
</dbReference>
<evidence type="ECO:0000313" key="3">
    <source>
        <dbReference type="Proteomes" id="UP000002320"/>
    </source>
</evidence>
<dbReference type="AlphaFoldDB" id="B0XEP6"/>
<gene>
    <name evidence="2" type="primary">6051728</name>
    <name evidence="1" type="ORF">CpipJ_CPIJ017937</name>
</gene>
<dbReference type="OrthoDB" id="27601at2759"/>
<sequence>MEWHRKWCQPVAVFVRSGQENFIAGSYMGLVEAIRTDISVPLIDSDTDEESWRKRGQRSLEWTGTFVEQCLKVHPESGKLKGASVLGPIRRTDAGGRLKDALQDSLRRLQ</sequence>
<keyword evidence="3" id="KW-1185">Reference proteome</keyword>